<feature type="region of interest" description="Disordered" evidence="1">
    <location>
        <begin position="74"/>
        <end position="97"/>
    </location>
</feature>
<dbReference type="Proteomes" id="UP000215914">
    <property type="component" value="Unassembled WGS sequence"/>
</dbReference>
<feature type="compositionally biased region" description="Basic residues" evidence="1">
    <location>
        <begin position="13"/>
        <end position="27"/>
    </location>
</feature>
<keyword evidence="3" id="KW-1185">Reference proteome</keyword>
<protein>
    <submittedName>
        <fullName evidence="2">Uncharacterized protein</fullName>
    </submittedName>
</protein>
<reference evidence="2" key="2">
    <citation type="submission" date="2020-06" db="EMBL/GenBank/DDBJ databases">
        <title>Helianthus annuus Genome sequencing and assembly Release 2.</title>
        <authorList>
            <person name="Gouzy J."/>
            <person name="Langlade N."/>
            <person name="Munos S."/>
        </authorList>
    </citation>
    <scope>NUCLEOTIDE SEQUENCE</scope>
    <source>
        <tissue evidence="2">Leaves</tissue>
    </source>
</reference>
<name>A0A9K3HAS9_HELAN</name>
<dbReference type="Gramene" id="mRNA:HanXRQr2_Chr13g0566761">
    <property type="protein sequence ID" value="mRNA:HanXRQr2_Chr13g0566761"/>
    <property type="gene ID" value="HanXRQr2_Chr13g0566761"/>
</dbReference>
<evidence type="ECO:0000313" key="3">
    <source>
        <dbReference type="Proteomes" id="UP000215914"/>
    </source>
</evidence>
<accession>A0A9K3HAS9</accession>
<dbReference type="AlphaFoldDB" id="A0A9K3HAS9"/>
<sequence>MITSRVAKNRNIIPKHRFTRLDRRGKRPPQTQRVRNSKSIILIKHNTFKPLSLQCSPINIPYIRHPYMRYHPISMSSNHRNRKKNPFDVNPLPYRCF</sequence>
<proteinExistence type="predicted"/>
<feature type="region of interest" description="Disordered" evidence="1">
    <location>
        <begin position="1"/>
        <end position="36"/>
    </location>
</feature>
<comment type="caution">
    <text evidence="2">The sequence shown here is derived from an EMBL/GenBank/DDBJ whole genome shotgun (WGS) entry which is preliminary data.</text>
</comment>
<evidence type="ECO:0000256" key="1">
    <source>
        <dbReference type="SAM" id="MobiDB-lite"/>
    </source>
</evidence>
<evidence type="ECO:0000313" key="2">
    <source>
        <dbReference type="EMBL" id="KAF5771594.1"/>
    </source>
</evidence>
<gene>
    <name evidence="2" type="ORF">HanXRQr2_Chr13g0566761</name>
</gene>
<reference evidence="2" key="1">
    <citation type="journal article" date="2017" name="Nature">
        <title>The sunflower genome provides insights into oil metabolism, flowering and Asterid evolution.</title>
        <authorList>
            <person name="Badouin H."/>
            <person name="Gouzy J."/>
            <person name="Grassa C.J."/>
            <person name="Murat F."/>
            <person name="Staton S.E."/>
            <person name="Cottret L."/>
            <person name="Lelandais-Briere C."/>
            <person name="Owens G.L."/>
            <person name="Carrere S."/>
            <person name="Mayjonade B."/>
            <person name="Legrand L."/>
            <person name="Gill N."/>
            <person name="Kane N.C."/>
            <person name="Bowers J.E."/>
            <person name="Hubner S."/>
            <person name="Bellec A."/>
            <person name="Berard A."/>
            <person name="Berges H."/>
            <person name="Blanchet N."/>
            <person name="Boniface M.C."/>
            <person name="Brunel D."/>
            <person name="Catrice O."/>
            <person name="Chaidir N."/>
            <person name="Claudel C."/>
            <person name="Donnadieu C."/>
            <person name="Faraut T."/>
            <person name="Fievet G."/>
            <person name="Helmstetter N."/>
            <person name="King M."/>
            <person name="Knapp S.J."/>
            <person name="Lai Z."/>
            <person name="Le Paslier M.C."/>
            <person name="Lippi Y."/>
            <person name="Lorenzon L."/>
            <person name="Mandel J.R."/>
            <person name="Marage G."/>
            <person name="Marchand G."/>
            <person name="Marquand E."/>
            <person name="Bret-Mestries E."/>
            <person name="Morien E."/>
            <person name="Nambeesan S."/>
            <person name="Nguyen T."/>
            <person name="Pegot-Espagnet P."/>
            <person name="Pouilly N."/>
            <person name="Raftis F."/>
            <person name="Sallet E."/>
            <person name="Schiex T."/>
            <person name="Thomas J."/>
            <person name="Vandecasteele C."/>
            <person name="Vares D."/>
            <person name="Vear F."/>
            <person name="Vautrin S."/>
            <person name="Crespi M."/>
            <person name="Mangin B."/>
            <person name="Burke J.M."/>
            <person name="Salse J."/>
            <person name="Munos S."/>
            <person name="Vincourt P."/>
            <person name="Rieseberg L.H."/>
            <person name="Langlade N.B."/>
        </authorList>
    </citation>
    <scope>NUCLEOTIDE SEQUENCE</scope>
    <source>
        <tissue evidence="2">Leaves</tissue>
    </source>
</reference>
<dbReference type="EMBL" id="MNCJ02000328">
    <property type="protein sequence ID" value="KAF5771594.1"/>
    <property type="molecule type" value="Genomic_DNA"/>
</dbReference>
<organism evidence="2 3">
    <name type="scientific">Helianthus annuus</name>
    <name type="common">Common sunflower</name>
    <dbReference type="NCBI Taxonomy" id="4232"/>
    <lineage>
        <taxon>Eukaryota</taxon>
        <taxon>Viridiplantae</taxon>
        <taxon>Streptophyta</taxon>
        <taxon>Embryophyta</taxon>
        <taxon>Tracheophyta</taxon>
        <taxon>Spermatophyta</taxon>
        <taxon>Magnoliopsida</taxon>
        <taxon>eudicotyledons</taxon>
        <taxon>Gunneridae</taxon>
        <taxon>Pentapetalae</taxon>
        <taxon>asterids</taxon>
        <taxon>campanulids</taxon>
        <taxon>Asterales</taxon>
        <taxon>Asteraceae</taxon>
        <taxon>Asteroideae</taxon>
        <taxon>Heliantheae alliance</taxon>
        <taxon>Heliantheae</taxon>
        <taxon>Helianthus</taxon>
    </lineage>
</organism>